<dbReference type="Proteomes" id="UP001519349">
    <property type="component" value="Unassembled WGS sequence"/>
</dbReference>
<sequence length="141" mass="15317">MADTSAAHYQNLANQESTNYNQALSQKAAVDAQISRLETAKTNLTTQINSFQTDIVDKLSDIEGEDSSQFRGDRKNKYAEQYALALSAARTNKSSHDTNLTSIANKIAELQTQSSQLQTAANTAYNNMVSYQASANAAVSE</sequence>
<keyword evidence="2" id="KW-1185">Reference proteome</keyword>
<evidence type="ECO:0000313" key="2">
    <source>
        <dbReference type="Proteomes" id="UP001519349"/>
    </source>
</evidence>
<dbReference type="RefSeq" id="WP_209551877.1">
    <property type="nucleotide sequence ID" value="NZ_QFAY01000025.1"/>
</dbReference>
<proteinExistence type="predicted"/>
<organism evidence="1 2">
    <name type="scientific">Streptococcus panodentis</name>
    <dbReference type="NCBI Taxonomy" id="1581472"/>
    <lineage>
        <taxon>Bacteria</taxon>
        <taxon>Bacillati</taxon>
        <taxon>Bacillota</taxon>
        <taxon>Bacilli</taxon>
        <taxon>Lactobacillales</taxon>
        <taxon>Streptococcaceae</taxon>
        <taxon>Streptococcus</taxon>
    </lineage>
</organism>
<reference evidence="1 2" key="1">
    <citation type="submission" date="2018-05" db="EMBL/GenBank/DDBJ databases">
        <title>Draft genome sequence of Streptococcus panodentis CCUG 70867T.</title>
        <authorList>
            <person name="Salva-Serra F."/>
            <person name="Mendez V."/>
            <person name="Jaen-Luchoro D."/>
            <person name="Gonzales-Siles L."/>
            <person name="Karlsson R."/>
            <person name="Engstrom-Jakobsson H."/>
            <person name="Busquets A."/>
            <person name="Gomila M."/>
            <person name="Pineiro-Iglesias B."/>
            <person name="Bennasar-Figueras A."/>
            <person name="Seeger M."/>
            <person name="Moore E."/>
        </authorList>
    </citation>
    <scope>NUCLEOTIDE SEQUENCE [LARGE SCALE GENOMIC DNA]</scope>
    <source>
        <strain evidence="1 2">CCUG 70867</strain>
    </source>
</reference>
<accession>A0ABS5AZ50</accession>
<name>A0ABS5AZ50_9STRE</name>
<evidence type="ECO:0000313" key="1">
    <source>
        <dbReference type="EMBL" id="MBP2621841.1"/>
    </source>
</evidence>
<protein>
    <submittedName>
        <fullName evidence="1">DUF5082 domain-containing protein</fullName>
    </submittedName>
</protein>
<gene>
    <name evidence="1" type="ORF">DHL47_11045</name>
</gene>
<dbReference type="EMBL" id="QFAY01000025">
    <property type="protein sequence ID" value="MBP2621841.1"/>
    <property type="molecule type" value="Genomic_DNA"/>
</dbReference>
<comment type="caution">
    <text evidence="1">The sequence shown here is derived from an EMBL/GenBank/DDBJ whole genome shotgun (WGS) entry which is preliminary data.</text>
</comment>